<evidence type="ECO:0000313" key="5">
    <source>
        <dbReference type="RefSeq" id="XP_013910211.1"/>
    </source>
</evidence>
<dbReference type="SMART" id="SM01289">
    <property type="entry name" value="PYRIN"/>
    <property type="match status" value="1"/>
</dbReference>
<dbReference type="Pfam" id="PF02758">
    <property type="entry name" value="PYRIN"/>
    <property type="match status" value="1"/>
</dbReference>
<sequence length="203" mass="23141">MDERQRLLGILEELTDKELSAFVFLLPEAIPRAKRSTDSRVDLAEVILQHYPENAFDVLVEVLNKMPRRDLVLQLQGEPRRAASRHDRTEEEKEVVAAPAAAAAAAPAAAAPPKLVSEGQLMKLAKKMGKNWQEIGIMFLDMEKSRLEQFEEENSKNMAMQIFSMLCHWRNREKNKATVHNLYNILSQEGVELDHSVYGFLLE</sequence>
<dbReference type="Proteomes" id="UP000504617">
    <property type="component" value="Unplaced"/>
</dbReference>
<dbReference type="Pfam" id="PF00531">
    <property type="entry name" value="Death"/>
    <property type="match status" value="1"/>
</dbReference>
<dbReference type="GeneID" id="106539838"/>
<dbReference type="Gene3D" id="1.10.533.10">
    <property type="entry name" value="Death Domain, Fas"/>
    <property type="match status" value="2"/>
</dbReference>
<protein>
    <submittedName>
        <fullName evidence="5">Uncharacterized protein LOC106539838</fullName>
    </submittedName>
</protein>
<reference evidence="5" key="1">
    <citation type="submission" date="2025-08" db="UniProtKB">
        <authorList>
            <consortium name="RefSeq"/>
        </authorList>
    </citation>
    <scope>IDENTIFICATION</scope>
    <source>
        <tissue evidence="5">Skeletal muscle</tissue>
    </source>
</reference>
<evidence type="ECO:0000259" key="1">
    <source>
        <dbReference type="PROSITE" id="PS50017"/>
    </source>
</evidence>
<evidence type="ECO:0000313" key="4">
    <source>
        <dbReference type="Proteomes" id="UP000504617"/>
    </source>
</evidence>
<gene>
    <name evidence="5" type="primary">LOC106539838</name>
</gene>
<dbReference type="SUPFAM" id="SSF47986">
    <property type="entry name" value="DEATH domain"/>
    <property type="match status" value="2"/>
</dbReference>
<feature type="domain" description="DED" evidence="2">
    <location>
        <begin position="2"/>
        <end position="77"/>
    </location>
</feature>
<feature type="domain" description="Pyrin" evidence="3">
    <location>
        <begin position="1"/>
        <end position="81"/>
    </location>
</feature>
<proteinExistence type="predicted"/>
<dbReference type="PROSITE" id="PS50824">
    <property type="entry name" value="DAPIN"/>
    <property type="match status" value="1"/>
</dbReference>
<dbReference type="RefSeq" id="XP_013910211.1">
    <property type="nucleotide sequence ID" value="XM_014054736.1"/>
</dbReference>
<keyword evidence="4" id="KW-1185">Reference proteome</keyword>
<dbReference type="InterPro" id="IPR000488">
    <property type="entry name" value="Death_dom"/>
</dbReference>
<accession>A0A6I9X7H5</accession>
<organism evidence="4 5">
    <name type="scientific">Thamnophis sirtalis</name>
    <dbReference type="NCBI Taxonomy" id="35019"/>
    <lineage>
        <taxon>Eukaryota</taxon>
        <taxon>Metazoa</taxon>
        <taxon>Chordata</taxon>
        <taxon>Craniata</taxon>
        <taxon>Vertebrata</taxon>
        <taxon>Euteleostomi</taxon>
        <taxon>Lepidosauria</taxon>
        <taxon>Squamata</taxon>
        <taxon>Bifurcata</taxon>
        <taxon>Unidentata</taxon>
        <taxon>Episquamata</taxon>
        <taxon>Toxicofera</taxon>
        <taxon>Serpentes</taxon>
        <taxon>Colubroidea</taxon>
        <taxon>Colubridae</taxon>
        <taxon>Natricinae</taxon>
        <taxon>Thamnophis</taxon>
    </lineage>
</organism>
<dbReference type="InterPro" id="IPR011029">
    <property type="entry name" value="DEATH-like_dom_sf"/>
</dbReference>
<feature type="domain" description="Death" evidence="1">
    <location>
        <begin position="140"/>
        <end position="188"/>
    </location>
</feature>
<evidence type="ECO:0000259" key="3">
    <source>
        <dbReference type="PROSITE" id="PS50824"/>
    </source>
</evidence>
<dbReference type="OrthoDB" id="10058437at2759"/>
<dbReference type="InterPro" id="IPR004020">
    <property type="entry name" value="DAPIN"/>
</dbReference>
<name>A0A6I9X7H5_9SAUR</name>
<evidence type="ECO:0000259" key="2">
    <source>
        <dbReference type="PROSITE" id="PS50168"/>
    </source>
</evidence>
<dbReference type="GO" id="GO:0007165">
    <property type="term" value="P:signal transduction"/>
    <property type="evidence" value="ECO:0007669"/>
    <property type="project" value="InterPro"/>
</dbReference>
<dbReference type="AlphaFoldDB" id="A0A6I9X7H5"/>
<dbReference type="PROSITE" id="PS50168">
    <property type="entry name" value="DED"/>
    <property type="match status" value="1"/>
</dbReference>
<dbReference type="InterPro" id="IPR001875">
    <property type="entry name" value="DED_dom"/>
</dbReference>
<dbReference type="FunFam" id="1.10.533.10:FF:000088">
    <property type="entry name" value="P53-induced death domain protein 1"/>
    <property type="match status" value="1"/>
</dbReference>
<dbReference type="KEGG" id="tsr:106539838"/>
<dbReference type="GO" id="GO:0042981">
    <property type="term" value="P:regulation of apoptotic process"/>
    <property type="evidence" value="ECO:0007669"/>
    <property type="project" value="InterPro"/>
</dbReference>
<dbReference type="PROSITE" id="PS50017">
    <property type="entry name" value="DEATH_DOMAIN"/>
    <property type="match status" value="1"/>
</dbReference>